<feature type="transmembrane region" description="Helical" evidence="1">
    <location>
        <begin position="268"/>
        <end position="286"/>
    </location>
</feature>
<protein>
    <recommendedName>
        <fullName evidence="4">Odorant receptor</fullName>
    </recommendedName>
</protein>
<organism evidence="2 3">
    <name type="scientific">Orchesella dallaii</name>
    <dbReference type="NCBI Taxonomy" id="48710"/>
    <lineage>
        <taxon>Eukaryota</taxon>
        <taxon>Metazoa</taxon>
        <taxon>Ecdysozoa</taxon>
        <taxon>Arthropoda</taxon>
        <taxon>Hexapoda</taxon>
        <taxon>Collembola</taxon>
        <taxon>Entomobryomorpha</taxon>
        <taxon>Entomobryoidea</taxon>
        <taxon>Orchesellidae</taxon>
        <taxon>Orchesellinae</taxon>
        <taxon>Orchesella</taxon>
    </lineage>
</organism>
<evidence type="ECO:0000313" key="2">
    <source>
        <dbReference type="EMBL" id="CAL8147195.1"/>
    </source>
</evidence>
<keyword evidence="1" id="KW-1133">Transmembrane helix</keyword>
<evidence type="ECO:0008006" key="4">
    <source>
        <dbReference type="Google" id="ProtNLM"/>
    </source>
</evidence>
<keyword evidence="3" id="KW-1185">Reference proteome</keyword>
<gene>
    <name evidence="2" type="ORF">ODALV1_LOCUS31064</name>
</gene>
<sequence>MVLACSLDTMKIILKVGYALRLLPYCWSKANKNFEISPNKSRIVQWKFCMAVLFLLYCFSSIQFGIVILNGKEPISYLLLNAFSSALHTSGIFMILSTLSATTITCELFSCTVAFEKTMKQLVGEYPSLSAKKSRFSIEVCCTVTTLACILIVPPGFSLLSFIFPCHQFSSRSIAFFYPKSCSSHWFHLVSYLVEFSLTGIIAFGWGFQIVLLGIAIHDWNQSLEFLKSTSKSALVTKYSAKRQWKLLLLYRKCQLFTKVLNLYSQPFILPLIHCLGSAVTITCLYSTIMSDKNVPKILTLLSTTIMIINVCFVLKVLDIASKGLLCSKGFLRNFGKLPGYRDDIFRRYRKSLPPLHMNTGPFHVVDRGRAPALIKFCLQRTAFLVFKSTAS</sequence>
<proteinExistence type="predicted"/>
<keyword evidence="1" id="KW-0472">Membrane</keyword>
<evidence type="ECO:0000313" key="3">
    <source>
        <dbReference type="Proteomes" id="UP001642540"/>
    </source>
</evidence>
<feature type="transmembrane region" description="Helical" evidence="1">
    <location>
        <begin position="91"/>
        <end position="115"/>
    </location>
</feature>
<reference evidence="2 3" key="1">
    <citation type="submission" date="2024-08" db="EMBL/GenBank/DDBJ databases">
        <authorList>
            <person name="Cucini C."/>
            <person name="Frati F."/>
        </authorList>
    </citation>
    <scope>NUCLEOTIDE SEQUENCE [LARGE SCALE GENOMIC DNA]</scope>
</reference>
<feature type="transmembrane region" description="Helical" evidence="1">
    <location>
        <begin position="190"/>
        <end position="217"/>
    </location>
</feature>
<evidence type="ECO:0000256" key="1">
    <source>
        <dbReference type="SAM" id="Phobius"/>
    </source>
</evidence>
<feature type="transmembrane region" description="Helical" evidence="1">
    <location>
        <begin position="136"/>
        <end position="153"/>
    </location>
</feature>
<keyword evidence="1" id="KW-0812">Transmembrane</keyword>
<comment type="caution">
    <text evidence="2">The sequence shown here is derived from an EMBL/GenBank/DDBJ whole genome shotgun (WGS) entry which is preliminary data.</text>
</comment>
<accession>A0ABP1S8Y5</accession>
<name>A0ABP1S8Y5_9HEXA</name>
<dbReference type="Proteomes" id="UP001642540">
    <property type="component" value="Unassembled WGS sequence"/>
</dbReference>
<dbReference type="EMBL" id="CAXLJM020000164">
    <property type="protein sequence ID" value="CAL8147195.1"/>
    <property type="molecule type" value="Genomic_DNA"/>
</dbReference>
<feature type="transmembrane region" description="Helical" evidence="1">
    <location>
        <begin position="48"/>
        <end position="71"/>
    </location>
</feature>
<feature type="transmembrane region" description="Helical" evidence="1">
    <location>
        <begin position="298"/>
        <end position="318"/>
    </location>
</feature>